<dbReference type="Pfam" id="PF04198">
    <property type="entry name" value="Sugar-bind"/>
    <property type="match status" value="1"/>
</dbReference>
<keyword evidence="7" id="KW-1185">Reference proteome</keyword>
<dbReference type="Gene3D" id="3.40.50.1360">
    <property type="match status" value="1"/>
</dbReference>
<dbReference type="PANTHER" id="PTHR34294">
    <property type="entry name" value="TRANSCRIPTIONAL REGULATOR-RELATED"/>
    <property type="match status" value="1"/>
</dbReference>
<evidence type="ECO:0000313" key="7">
    <source>
        <dbReference type="Proteomes" id="UP001207605"/>
    </source>
</evidence>
<dbReference type="EMBL" id="JAOQJV010000006">
    <property type="protein sequence ID" value="MCU6699863.1"/>
    <property type="molecule type" value="Genomic_DNA"/>
</dbReference>
<dbReference type="Gene3D" id="1.10.10.60">
    <property type="entry name" value="Homeodomain-like"/>
    <property type="match status" value="1"/>
</dbReference>
<reference evidence="6 7" key="1">
    <citation type="journal article" date="2021" name="ISME Commun">
        <title>Automated analysis of genomic sequences facilitates high-throughput and comprehensive description of bacteria.</title>
        <authorList>
            <person name="Hitch T.C.A."/>
        </authorList>
    </citation>
    <scope>NUCLEOTIDE SEQUENCE [LARGE SCALE GENOMIC DNA]</scope>
    <source>
        <strain evidence="6 7">Sanger_02</strain>
    </source>
</reference>
<gene>
    <name evidence="6" type="ORF">OCV65_06425</name>
</gene>
<dbReference type="SUPFAM" id="SSF88659">
    <property type="entry name" value="Sigma3 and sigma4 domains of RNA polymerase sigma factors"/>
    <property type="match status" value="1"/>
</dbReference>
<dbReference type="PANTHER" id="PTHR34294:SF1">
    <property type="entry name" value="TRANSCRIPTIONAL REGULATOR LSRR"/>
    <property type="match status" value="1"/>
</dbReference>
<keyword evidence="3" id="KW-0238">DNA-binding</keyword>
<dbReference type="InterPro" id="IPR013324">
    <property type="entry name" value="RNA_pol_sigma_r3/r4-like"/>
</dbReference>
<organism evidence="6 7">
    <name type="scientific">Dorea ammoniilytica</name>
    <dbReference type="NCBI Taxonomy" id="2981788"/>
    <lineage>
        <taxon>Bacteria</taxon>
        <taxon>Bacillati</taxon>
        <taxon>Bacillota</taxon>
        <taxon>Clostridia</taxon>
        <taxon>Lachnospirales</taxon>
        <taxon>Lachnospiraceae</taxon>
        <taxon>Dorea</taxon>
    </lineage>
</organism>
<evidence type="ECO:0000313" key="6">
    <source>
        <dbReference type="EMBL" id="MCU6699863.1"/>
    </source>
</evidence>
<keyword evidence="2" id="KW-0805">Transcription regulation</keyword>
<dbReference type="RefSeq" id="WP_262581374.1">
    <property type="nucleotide sequence ID" value="NZ_JAOQJV010000006.1"/>
</dbReference>
<evidence type="ECO:0000256" key="2">
    <source>
        <dbReference type="ARBA" id="ARBA00023015"/>
    </source>
</evidence>
<dbReference type="InterPro" id="IPR051054">
    <property type="entry name" value="SorC_transcr_regulators"/>
</dbReference>
<name>A0ABT2S5R7_9FIRM</name>
<dbReference type="InterPro" id="IPR037171">
    <property type="entry name" value="NagB/RpiA_transferase-like"/>
</dbReference>
<accession>A0ABT2S5R7</accession>
<evidence type="ECO:0000259" key="5">
    <source>
        <dbReference type="Pfam" id="PF04198"/>
    </source>
</evidence>
<keyword evidence="4" id="KW-0804">Transcription</keyword>
<evidence type="ECO:0000256" key="4">
    <source>
        <dbReference type="ARBA" id="ARBA00023163"/>
    </source>
</evidence>
<sequence length="316" mass="35367">MRKIVDNERMMLRVCDLYYNRDMSQSDIAKIMDISRPTVARLLKSAKLKRIVEITISDPQERRYSELEQKLEKTYHLQEVIIADTVSTTNQQKDVLGKAAAGYLKSILKDNDIIGVGMGTTIRYIAPYAPRQFQNLTFIPLLGGTGNVDYTLDANHVVDHLSKAFCGEGQHLYVPAVVSHVQTKRTLMKEDSIRQIMNAYDHLNVALVGIGTADNTSSAFRSGYYSDEMKQQAVKDQVCGDICMHLFDKEGQTDRFPYNKQIVGVNLNKLKKVPYVIGIANGVRKAEAIRGAIKGGYINVLVTDAQCGEALTRLND</sequence>
<evidence type="ECO:0000256" key="1">
    <source>
        <dbReference type="ARBA" id="ARBA00010466"/>
    </source>
</evidence>
<evidence type="ECO:0000256" key="3">
    <source>
        <dbReference type="ARBA" id="ARBA00023125"/>
    </source>
</evidence>
<dbReference type="Proteomes" id="UP001207605">
    <property type="component" value="Unassembled WGS sequence"/>
</dbReference>
<dbReference type="InterPro" id="IPR007324">
    <property type="entry name" value="Sugar-bd_dom_put"/>
</dbReference>
<protein>
    <submittedName>
        <fullName evidence="6">Sugar-binding transcriptional regulator</fullName>
    </submittedName>
</protein>
<dbReference type="SUPFAM" id="SSF100950">
    <property type="entry name" value="NagB/RpiA/CoA transferase-like"/>
    <property type="match status" value="1"/>
</dbReference>
<feature type="domain" description="Sugar-binding" evidence="5">
    <location>
        <begin position="65"/>
        <end position="310"/>
    </location>
</feature>
<comment type="similarity">
    <text evidence="1">Belongs to the SorC transcriptional regulatory family.</text>
</comment>
<comment type="caution">
    <text evidence="6">The sequence shown here is derived from an EMBL/GenBank/DDBJ whole genome shotgun (WGS) entry which is preliminary data.</text>
</comment>
<proteinExistence type="inferred from homology"/>